<dbReference type="GeneID" id="102807108"/>
<feature type="region of interest" description="Disordered" evidence="1">
    <location>
        <begin position="67"/>
        <end position="126"/>
    </location>
</feature>
<evidence type="ECO:0000313" key="3">
    <source>
        <dbReference type="RefSeq" id="XP_006818102.1"/>
    </source>
</evidence>
<name>A0ABM0MDL1_SACKO</name>
<keyword evidence="2" id="KW-1185">Reference proteome</keyword>
<organism evidence="2 3">
    <name type="scientific">Saccoglossus kowalevskii</name>
    <name type="common">Acorn worm</name>
    <dbReference type="NCBI Taxonomy" id="10224"/>
    <lineage>
        <taxon>Eukaryota</taxon>
        <taxon>Metazoa</taxon>
        <taxon>Hemichordata</taxon>
        <taxon>Enteropneusta</taxon>
        <taxon>Harrimaniidae</taxon>
        <taxon>Saccoglossus</taxon>
    </lineage>
</organism>
<evidence type="ECO:0000313" key="2">
    <source>
        <dbReference type="Proteomes" id="UP000694865"/>
    </source>
</evidence>
<reference evidence="3" key="1">
    <citation type="submission" date="2025-08" db="UniProtKB">
        <authorList>
            <consortium name="RefSeq"/>
        </authorList>
    </citation>
    <scope>IDENTIFICATION</scope>
    <source>
        <tissue evidence="3">Testes</tissue>
    </source>
</reference>
<dbReference type="RefSeq" id="XP_006818102.1">
    <property type="nucleotide sequence ID" value="XM_006818039.1"/>
</dbReference>
<dbReference type="Proteomes" id="UP000694865">
    <property type="component" value="Unplaced"/>
</dbReference>
<evidence type="ECO:0000256" key="1">
    <source>
        <dbReference type="SAM" id="MobiDB-lite"/>
    </source>
</evidence>
<protein>
    <submittedName>
        <fullName evidence="3">Ras-associated and pleckstrin homology domains-containing protein 1-like</fullName>
    </submittedName>
</protein>
<feature type="compositionally biased region" description="Pro residues" evidence="1">
    <location>
        <begin position="101"/>
        <end position="126"/>
    </location>
</feature>
<sequence>MKPKDRVRERLENNPVYKIKFPEKTPRQLLPGVSDHDLLKTKKNQNIISSTHSELYPQTSYEEEKQIQQALQLSSSSQSTHMMPTLQRYVQPLLPTVQPSVSPPLPARPPSPIPIPPPPPPPPDEH</sequence>
<proteinExistence type="predicted"/>
<feature type="compositionally biased region" description="Low complexity" evidence="1">
    <location>
        <begin position="67"/>
        <end position="79"/>
    </location>
</feature>
<accession>A0ABM0MDL1</accession>
<gene>
    <name evidence="3" type="primary">LOC102807108</name>
</gene>